<dbReference type="FunFam" id="2.40.50.140:FF:000020">
    <property type="entry name" value="60S ribosomal protein L2"/>
    <property type="match status" value="1"/>
</dbReference>
<dbReference type="EMBL" id="DF196790">
    <property type="protein sequence ID" value="GAC77093.1"/>
    <property type="molecule type" value="Genomic_DNA"/>
</dbReference>
<evidence type="ECO:0000313" key="5">
    <source>
        <dbReference type="Proteomes" id="UP000011976"/>
    </source>
</evidence>
<dbReference type="STRING" id="1151754.M9MGJ8"/>
<accession>M9MGJ8</accession>
<evidence type="ECO:0000313" key="4">
    <source>
        <dbReference type="EMBL" id="GAC77093.1"/>
    </source>
</evidence>
<dbReference type="Gene3D" id="2.40.50.140">
    <property type="entry name" value="Nucleic acid-binding proteins"/>
    <property type="match status" value="1"/>
</dbReference>
<dbReference type="GO" id="GO:1990904">
    <property type="term" value="C:ribonucleoprotein complex"/>
    <property type="evidence" value="ECO:0007669"/>
    <property type="project" value="UniProtKB-KW"/>
</dbReference>
<dbReference type="InterPro" id="IPR022666">
    <property type="entry name" value="Ribosomal_uL2_RNA-bd_dom"/>
</dbReference>
<evidence type="ECO:0000256" key="2">
    <source>
        <dbReference type="ARBA" id="ARBA00023274"/>
    </source>
</evidence>
<feature type="domain" description="Large ribosomal subunit protein uL2 RNA-binding" evidence="3">
    <location>
        <begin position="89"/>
        <end position="140"/>
    </location>
</feature>
<dbReference type="AlphaFoldDB" id="M9MGJ8"/>
<sequence>MIRQLPSSTLRAGSEVEAQAVDAEGAAASFARLGLGSSPQPAASSQEPSSLKAKLWAARASAKWTRSAGSSSHTFSSPSSPTHNQATMGRVIRAQRKSGGIFTAHTKHNKAPAKLRVYDYAERNGYIRGVVKEIIHDAGR</sequence>
<dbReference type="SUPFAM" id="SSF50249">
    <property type="entry name" value="Nucleic acid-binding proteins"/>
    <property type="match status" value="1"/>
</dbReference>
<dbReference type="InterPro" id="IPR012340">
    <property type="entry name" value="NA-bd_OB-fold"/>
</dbReference>
<organism evidence="4 5">
    <name type="scientific">Pseudozyma antarctica (strain T-34)</name>
    <name type="common">Yeast</name>
    <name type="synonym">Candida antarctica</name>
    <dbReference type="NCBI Taxonomy" id="1151754"/>
    <lineage>
        <taxon>Eukaryota</taxon>
        <taxon>Fungi</taxon>
        <taxon>Dikarya</taxon>
        <taxon>Basidiomycota</taxon>
        <taxon>Ustilaginomycotina</taxon>
        <taxon>Ustilaginomycetes</taxon>
        <taxon>Ustilaginales</taxon>
        <taxon>Ustilaginaceae</taxon>
        <taxon>Moesziomyces</taxon>
    </lineage>
</organism>
<gene>
    <name evidence="4" type="ORF">PANT_24d00039</name>
</gene>
<reference evidence="5" key="1">
    <citation type="journal article" date="2013" name="Genome Announc.">
        <title>Genome sequence of the basidiomycetous yeast Pseudozyma antarctica T-34, a producer of the glycolipid biosurfactants mannosylerythritol lipids.</title>
        <authorList>
            <person name="Morita T."/>
            <person name="Koike H."/>
            <person name="Koyama Y."/>
            <person name="Hagiwara H."/>
            <person name="Ito E."/>
            <person name="Fukuoka T."/>
            <person name="Imura T."/>
            <person name="Machida M."/>
            <person name="Kitamoto D."/>
        </authorList>
    </citation>
    <scope>NUCLEOTIDE SEQUENCE [LARGE SCALE GENOMIC DNA]</scope>
    <source>
        <strain evidence="5">T-34</strain>
    </source>
</reference>
<keyword evidence="1 4" id="KW-0689">Ribosomal protein</keyword>
<name>M9MGJ8_PSEA3</name>
<evidence type="ECO:0000256" key="1">
    <source>
        <dbReference type="ARBA" id="ARBA00022980"/>
    </source>
</evidence>
<dbReference type="GO" id="GO:0005840">
    <property type="term" value="C:ribosome"/>
    <property type="evidence" value="ECO:0007669"/>
    <property type="project" value="UniProtKB-KW"/>
</dbReference>
<proteinExistence type="predicted"/>
<protein>
    <submittedName>
        <fullName evidence="4">60s ribosomal protein L2/L8</fullName>
    </submittedName>
</protein>
<dbReference type="Pfam" id="PF00181">
    <property type="entry name" value="Ribosomal_L2_N"/>
    <property type="match status" value="1"/>
</dbReference>
<evidence type="ECO:0000259" key="3">
    <source>
        <dbReference type="Pfam" id="PF00181"/>
    </source>
</evidence>
<dbReference type="Proteomes" id="UP000011976">
    <property type="component" value="Unassembled WGS sequence"/>
</dbReference>
<keyword evidence="2" id="KW-0687">Ribonucleoprotein</keyword>